<dbReference type="Proteomes" id="UP000641853">
    <property type="component" value="Unassembled WGS sequence"/>
</dbReference>
<dbReference type="PANTHER" id="PTHR42707">
    <property type="entry name" value="ACYL-COA DEHYDROGENASE"/>
    <property type="match status" value="1"/>
</dbReference>
<feature type="region of interest" description="Disordered" evidence="1">
    <location>
        <begin position="1"/>
        <end position="26"/>
    </location>
</feature>
<feature type="compositionally biased region" description="Basic and acidic residues" evidence="1">
    <location>
        <begin position="204"/>
        <end position="213"/>
    </location>
</feature>
<reference evidence="3" key="1">
    <citation type="submission" date="2020-06" db="EMBL/GenBank/DDBJ databases">
        <title>Draft genome sequences of strains closely related to Aspergillus parafelis and Aspergillus hiratsukae.</title>
        <authorList>
            <person name="Dos Santos R.A.C."/>
            <person name="Rivero-Menendez O."/>
            <person name="Steenwyk J.L."/>
            <person name="Mead M.E."/>
            <person name="Goldman G.H."/>
            <person name="Alastruey-Izquierdo A."/>
            <person name="Rokas A."/>
        </authorList>
    </citation>
    <scope>NUCLEOTIDE SEQUENCE</scope>
    <source>
        <strain evidence="3">CNM-CM7691</strain>
    </source>
</reference>
<protein>
    <recommendedName>
        <fullName evidence="2">Adaptive response protein AidB N-terminal domain-containing protein</fullName>
    </recommendedName>
</protein>
<dbReference type="Pfam" id="PF18158">
    <property type="entry name" value="AidB_N"/>
    <property type="match status" value="1"/>
</dbReference>
<keyword evidence="4" id="KW-1185">Reference proteome</keyword>
<feature type="domain" description="Adaptive response protein AidB N-terminal" evidence="2">
    <location>
        <begin position="24"/>
        <end position="90"/>
    </location>
</feature>
<accession>A0A8H6V4W1</accession>
<evidence type="ECO:0000259" key="2">
    <source>
        <dbReference type="Pfam" id="PF18158"/>
    </source>
</evidence>
<feature type="region of interest" description="Disordered" evidence="1">
    <location>
        <begin position="145"/>
        <end position="213"/>
    </location>
</feature>
<evidence type="ECO:0000313" key="3">
    <source>
        <dbReference type="EMBL" id="KAF7177972.1"/>
    </source>
</evidence>
<dbReference type="GO" id="GO:0003995">
    <property type="term" value="F:acyl-CoA dehydrogenase activity"/>
    <property type="evidence" value="ECO:0007669"/>
    <property type="project" value="TreeGrafter"/>
</dbReference>
<dbReference type="Gene3D" id="6.10.250.600">
    <property type="match status" value="1"/>
</dbReference>
<dbReference type="InterPro" id="IPR052904">
    <property type="entry name" value="Acyl-CoA_dehydrogenase-like"/>
</dbReference>
<proteinExistence type="predicted"/>
<dbReference type="EMBL" id="JACBAG010001888">
    <property type="protein sequence ID" value="KAF7177972.1"/>
    <property type="molecule type" value="Genomic_DNA"/>
</dbReference>
<organism evidence="3 4">
    <name type="scientific">Aspergillus felis</name>
    <dbReference type="NCBI Taxonomy" id="1287682"/>
    <lineage>
        <taxon>Eukaryota</taxon>
        <taxon>Fungi</taxon>
        <taxon>Dikarya</taxon>
        <taxon>Ascomycota</taxon>
        <taxon>Pezizomycotina</taxon>
        <taxon>Eurotiomycetes</taxon>
        <taxon>Eurotiomycetidae</taxon>
        <taxon>Eurotiales</taxon>
        <taxon>Aspergillaceae</taxon>
        <taxon>Aspergillus</taxon>
        <taxon>Aspergillus subgen. Fumigati</taxon>
    </lineage>
</organism>
<name>A0A8H6V4W1_9EURO</name>
<gene>
    <name evidence="3" type="ORF">CNMCM7691_006612</name>
</gene>
<dbReference type="AlphaFoldDB" id="A0A8H6V4W1"/>
<evidence type="ECO:0000313" key="4">
    <source>
        <dbReference type="Proteomes" id="UP000641853"/>
    </source>
</evidence>
<dbReference type="InterPro" id="IPR041504">
    <property type="entry name" value="AidB_N"/>
</dbReference>
<comment type="caution">
    <text evidence="3">The sequence shown here is derived from an EMBL/GenBank/DDBJ whole genome shotgun (WGS) entry which is preliminary data.</text>
</comment>
<sequence length="213" mass="24810">MDPATSSQPATADRGSFTTPEPLQNTYKTDTNLHRLLSWYLPSSTYQSIQSNLAQLGEEAISPQIREWSADAERHQPYVKGYNVWGQRYDYDRLITSEGWKQLSRWGARHGYSPSSKPLRRLPPSGAIHRQLPLRPFVRADFLPRRHDRRRGADPLPATTATIPPRRPSLPSRLQPPHLPQRRLLDLWPMDDRTRRRQRRPKHRDMGHPRPLP</sequence>
<evidence type="ECO:0000256" key="1">
    <source>
        <dbReference type="SAM" id="MobiDB-lite"/>
    </source>
</evidence>
<dbReference type="PANTHER" id="PTHR42707:SF2">
    <property type="entry name" value="ACD11 DEHYDROGENASE"/>
    <property type="match status" value="1"/>
</dbReference>
<feature type="compositionally biased region" description="Low complexity" evidence="1">
    <location>
        <begin position="154"/>
        <end position="176"/>
    </location>
</feature>